<evidence type="ECO:0000313" key="2">
    <source>
        <dbReference type="Proteomes" id="UP000309997"/>
    </source>
</evidence>
<evidence type="ECO:0000313" key="1">
    <source>
        <dbReference type="EMBL" id="KAL3611357.1"/>
    </source>
</evidence>
<dbReference type="EMBL" id="RCHU02000001">
    <property type="protein sequence ID" value="KAL3611357.1"/>
    <property type="molecule type" value="Genomic_DNA"/>
</dbReference>
<gene>
    <name evidence="1" type="ORF">D5086_002377</name>
</gene>
<accession>A0ACC4D1C1</accession>
<sequence length="332" mass="37361">MSKAGALDLASGVGGKIDKSDVLSSVEKYEKYHVYYGGAEEDRKANYSDMVNKYYDLVTSFYEFGWGESFHFAPRFKGESLRESIKRHEHFLALQLGLKPGQKVLDVGCGIGGPLREIARFSSTSVTGLNNNEYQISRGKELNRIAGVDRTCDFVKADFMKMPFPDNSFEAVFAIEATCHAPDAYGCYSEIYRVLKPGQCFAAYEWCMTDAFNPENQEHQKIKSEIEIGDGLPDIRSTGQCIDALKKAGFEVIWSKDLAVGSPMPWYLPLDTTHFSLNSFRLTAVGRFFTRNMVNVDPFCLVLDTVYHLIVRHSTCMRMRGIFLIIVALMDG</sequence>
<comment type="caution">
    <text evidence="1">The sequence shown here is derived from an EMBL/GenBank/DDBJ whole genome shotgun (WGS) entry which is preliminary data.</text>
</comment>
<name>A0ACC4D1C1_POPAL</name>
<protein>
    <submittedName>
        <fullName evidence="1">Uncharacterized protein</fullName>
    </submittedName>
</protein>
<proteinExistence type="predicted"/>
<reference evidence="1 2" key="1">
    <citation type="journal article" date="2024" name="Plant Biotechnol. J.">
        <title>Genome and CRISPR/Cas9 system of a widespread forest tree (Populus alba) in the world.</title>
        <authorList>
            <person name="Liu Y.J."/>
            <person name="Jiang P.F."/>
            <person name="Han X.M."/>
            <person name="Li X.Y."/>
            <person name="Wang H.M."/>
            <person name="Wang Y.J."/>
            <person name="Wang X.X."/>
            <person name="Zeng Q.Y."/>
        </authorList>
    </citation>
    <scope>NUCLEOTIDE SEQUENCE [LARGE SCALE GENOMIC DNA]</scope>
    <source>
        <strain evidence="2">cv. PAL-ZL1</strain>
    </source>
</reference>
<organism evidence="1 2">
    <name type="scientific">Populus alba</name>
    <name type="common">White poplar</name>
    <dbReference type="NCBI Taxonomy" id="43335"/>
    <lineage>
        <taxon>Eukaryota</taxon>
        <taxon>Viridiplantae</taxon>
        <taxon>Streptophyta</taxon>
        <taxon>Embryophyta</taxon>
        <taxon>Tracheophyta</taxon>
        <taxon>Spermatophyta</taxon>
        <taxon>Magnoliopsida</taxon>
        <taxon>eudicotyledons</taxon>
        <taxon>Gunneridae</taxon>
        <taxon>Pentapetalae</taxon>
        <taxon>rosids</taxon>
        <taxon>fabids</taxon>
        <taxon>Malpighiales</taxon>
        <taxon>Salicaceae</taxon>
        <taxon>Saliceae</taxon>
        <taxon>Populus</taxon>
    </lineage>
</organism>
<dbReference type="Proteomes" id="UP000309997">
    <property type="component" value="Unassembled WGS sequence"/>
</dbReference>
<keyword evidence="2" id="KW-1185">Reference proteome</keyword>